<organism evidence="1 2">
    <name type="scientific">Pseudomonas panipatensis</name>
    <dbReference type="NCBI Taxonomy" id="428992"/>
    <lineage>
        <taxon>Bacteria</taxon>
        <taxon>Pseudomonadati</taxon>
        <taxon>Pseudomonadota</taxon>
        <taxon>Gammaproteobacteria</taxon>
        <taxon>Pseudomonadales</taxon>
        <taxon>Pseudomonadaceae</taxon>
        <taxon>Pseudomonas</taxon>
    </lineage>
</organism>
<keyword evidence="2" id="KW-1185">Reference proteome</keyword>
<evidence type="ECO:0000313" key="2">
    <source>
        <dbReference type="Proteomes" id="UP000199636"/>
    </source>
</evidence>
<gene>
    <name evidence="1" type="ORF">SAMN05216272_101778</name>
</gene>
<dbReference type="STRING" id="428992.SAMN05216272_101778"/>
<dbReference type="RefSeq" id="WP_090261013.1">
    <property type="nucleotide sequence ID" value="NZ_FXUC01000006.1"/>
</dbReference>
<reference evidence="2" key="1">
    <citation type="submission" date="2016-10" db="EMBL/GenBank/DDBJ databases">
        <authorList>
            <person name="Varghese N."/>
            <person name="Submissions S."/>
        </authorList>
    </citation>
    <scope>NUCLEOTIDE SEQUENCE [LARGE SCALE GENOMIC DNA]</scope>
    <source>
        <strain evidence="2">CCM 7469</strain>
    </source>
</reference>
<evidence type="ECO:0000313" key="1">
    <source>
        <dbReference type="EMBL" id="SDH49190.1"/>
    </source>
</evidence>
<dbReference type="Proteomes" id="UP000199636">
    <property type="component" value="Unassembled WGS sequence"/>
</dbReference>
<proteinExistence type="predicted"/>
<accession>A0A1G8CW46</accession>
<dbReference type="AlphaFoldDB" id="A0A1G8CW46"/>
<name>A0A1G8CW46_9PSED</name>
<dbReference type="EMBL" id="FNDS01000001">
    <property type="protein sequence ID" value="SDH49190.1"/>
    <property type="molecule type" value="Genomic_DNA"/>
</dbReference>
<sequence>MAVYEFKNGQFQHLAASMDDFEGTFRGFEGAVSEFAAQKGMQYHDDVAGVYDLYLRNPEKRVFSRLRDYRWWFRVSDGAFMVDDVLVPDSLPDYLAFMGMLQPLVTRAAELAREVEESTR</sequence>
<protein>
    <submittedName>
        <fullName evidence="1">Uncharacterized protein</fullName>
    </submittedName>
</protein>